<accession>A0A6J7LL34</accession>
<dbReference type="SUPFAM" id="SSF53790">
    <property type="entry name" value="Tetrapyrrole methylase"/>
    <property type="match status" value="1"/>
</dbReference>
<keyword evidence="4" id="KW-0808">Transferase</keyword>
<dbReference type="InterPro" id="IPR014776">
    <property type="entry name" value="4pyrrole_Mease_sub2"/>
</dbReference>
<dbReference type="Pfam" id="PF23016">
    <property type="entry name" value="RsmI_C"/>
    <property type="match status" value="1"/>
</dbReference>
<proteinExistence type="inferred from homology"/>
<gene>
    <name evidence="8" type="ORF">UFOPK3889_00205</name>
</gene>
<evidence type="ECO:0000256" key="4">
    <source>
        <dbReference type="ARBA" id="ARBA00022679"/>
    </source>
</evidence>
<dbReference type="Gene3D" id="3.40.1010.10">
    <property type="entry name" value="Cobalt-precorrin-4 Transmethylase, Domain 1"/>
    <property type="match status" value="1"/>
</dbReference>
<dbReference type="GO" id="GO:0008168">
    <property type="term" value="F:methyltransferase activity"/>
    <property type="evidence" value="ECO:0007669"/>
    <property type="project" value="UniProtKB-KW"/>
</dbReference>
<dbReference type="NCBIfam" id="TIGR00096">
    <property type="entry name" value="16S rRNA (cytidine(1402)-2'-O)-methyltransferase"/>
    <property type="match status" value="1"/>
</dbReference>
<keyword evidence="1" id="KW-0963">Cytoplasm</keyword>
<organism evidence="8">
    <name type="scientific">freshwater metagenome</name>
    <dbReference type="NCBI Taxonomy" id="449393"/>
    <lineage>
        <taxon>unclassified sequences</taxon>
        <taxon>metagenomes</taxon>
        <taxon>ecological metagenomes</taxon>
    </lineage>
</organism>
<name>A0A6J7LL34_9ZZZZ</name>
<dbReference type="InterPro" id="IPR014777">
    <property type="entry name" value="4pyrrole_Mease_sub1"/>
</dbReference>
<dbReference type="InterPro" id="IPR000878">
    <property type="entry name" value="4pyrrol_Mease"/>
</dbReference>
<dbReference type="AlphaFoldDB" id="A0A6J7LL34"/>
<evidence type="ECO:0000256" key="3">
    <source>
        <dbReference type="ARBA" id="ARBA00022603"/>
    </source>
</evidence>
<keyword evidence="3" id="KW-0489">Methyltransferase</keyword>
<dbReference type="PANTHER" id="PTHR46111">
    <property type="entry name" value="RIBOSOMAL RNA SMALL SUBUNIT METHYLTRANSFERASE I"/>
    <property type="match status" value="1"/>
</dbReference>
<evidence type="ECO:0000259" key="7">
    <source>
        <dbReference type="Pfam" id="PF23016"/>
    </source>
</evidence>
<dbReference type="Gene3D" id="3.30.950.10">
    <property type="entry name" value="Methyltransferase, Cobalt-precorrin-4 Transmethylase, Domain 2"/>
    <property type="match status" value="1"/>
</dbReference>
<dbReference type="PANTHER" id="PTHR46111:SF1">
    <property type="entry name" value="RIBOSOMAL RNA SMALL SUBUNIT METHYLTRANSFERASE I"/>
    <property type="match status" value="1"/>
</dbReference>
<evidence type="ECO:0000313" key="8">
    <source>
        <dbReference type="EMBL" id="CAB4967453.1"/>
    </source>
</evidence>
<evidence type="ECO:0000256" key="2">
    <source>
        <dbReference type="ARBA" id="ARBA00022552"/>
    </source>
</evidence>
<dbReference type="PIRSF" id="PIRSF005917">
    <property type="entry name" value="MTase_YraL"/>
    <property type="match status" value="1"/>
</dbReference>
<feature type="domain" description="RsmI HTH" evidence="7">
    <location>
        <begin position="229"/>
        <end position="271"/>
    </location>
</feature>
<evidence type="ECO:0000256" key="1">
    <source>
        <dbReference type="ARBA" id="ARBA00022490"/>
    </source>
</evidence>
<keyword evidence="5" id="KW-0949">S-adenosyl-L-methionine</keyword>
<dbReference type="HAMAP" id="MF_01877">
    <property type="entry name" value="16SrRNA_methyltr_I"/>
    <property type="match status" value="1"/>
</dbReference>
<dbReference type="EMBL" id="CAFBNZ010000019">
    <property type="protein sequence ID" value="CAB4967453.1"/>
    <property type="molecule type" value="Genomic_DNA"/>
</dbReference>
<dbReference type="InterPro" id="IPR008189">
    <property type="entry name" value="rRNA_ssu_MeTfrase_I"/>
</dbReference>
<dbReference type="InterPro" id="IPR053910">
    <property type="entry name" value="RsmI_HTH"/>
</dbReference>
<evidence type="ECO:0000256" key="5">
    <source>
        <dbReference type="ARBA" id="ARBA00022691"/>
    </source>
</evidence>
<dbReference type="CDD" id="cd11648">
    <property type="entry name" value="RsmI"/>
    <property type="match status" value="1"/>
</dbReference>
<dbReference type="FunFam" id="3.30.950.10:FF:000002">
    <property type="entry name" value="Ribosomal RNA small subunit methyltransferase I"/>
    <property type="match status" value="1"/>
</dbReference>
<dbReference type="GO" id="GO:0006364">
    <property type="term" value="P:rRNA processing"/>
    <property type="evidence" value="ECO:0007669"/>
    <property type="project" value="UniProtKB-KW"/>
</dbReference>
<dbReference type="Pfam" id="PF00590">
    <property type="entry name" value="TP_methylase"/>
    <property type="match status" value="1"/>
</dbReference>
<dbReference type="InterPro" id="IPR035996">
    <property type="entry name" value="4pyrrol_Methylase_sf"/>
</dbReference>
<dbReference type="GO" id="GO:0032259">
    <property type="term" value="P:methylation"/>
    <property type="evidence" value="ECO:0007669"/>
    <property type="project" value="UniProtKB-KW"/>
</dbReference>
<evidence type="ECO:0000259" key="6">
    <source>
        <dbReference type="Pfam" id="PF00590"/>
    </source>
</evidence>
<feature type="domain" description="Tetrapyrrole methylase" evidence="6">
    <location>
        <begin position="4"/>
        <end position="203"/>
    </location>
</feature>
<sequence length="279" mass="30309">MSQLILVATPLGNMGDISPRAIEALTRAGLVCCEDTRRTGLLLHNLGIKATLMRVDEHTEHNSIPRVLDALNEGRDVCLVTDAGTPGISDPGSRLVRAAIDSSHIVSAIPGPAALIMALVISGLPTERFIFDGFLERSGQERSRHIEELSRQRRTVILYEAPHRIQRTLDDLALACGPERLVALCRELTKIHEEVWRGTLAEAVEHFATTEPQGEFVIVLQGAPDSPPATAQDIDRLLTIELGRGLSTKDAATTVATSLGISRKVAYERAVYLSKTDAK</sequence>
<keyword evidence="2" id="KW-0698">rRNA processing</keyword>
<reference evidence="8" key="1">
    <citation type="submission" date="2020-05" db="EMBL/GenBank/DDBJ databases">
        <authorList>
            <person name="Chiriac C."/>
            <person name="Salcher M."/>
            <person name="Ghai R."/>
            <person name="Kavagutti S V."/>
        </authorList>
    </citation>
    <scope>NUCLEOTIDE SEQUENCE</scope>
</reference>
<protein>
    <submittedName>
        <fullName evidence="8">Unannotated protein</fullName>
    </submittedName>
</protein>